<proteinExistence type="predicted"/>
<dbReference type="Gene3D" id="3.30.70.3290">
    <property type="match status" value="1"/>
</dbReference>
<evidence type="ECO:0000256" key="1">
    <source>
        <dbReference type="ARBA" id="ARBA00022679"/>
    </source>
</evidence>
<dbReference type="InterPro" id="IPR014030">
    <property type="entry name" value="Ketoacyl_synth_N"/>
</dbReference>
<keyword evidence="5" id="KW-1185">Reference proteome</keyword>
<dbReference type="Pfam" id="PF00698">
    <property type="entry name" value="Acyl_transf_1"/>
    <property type="match status" value="1"/>
</dbReference>
<dbReference type="InterPro" id="IPR016039">
    <property type="entry name" value="Thiolase-like"/>
</dbReference>
<keyword evidence="2" id="KW-0012">Acyltransferase</keyword>
<dbReference type="KEGG" id="apre:CNX65_19480"/>
<dbReference type="InterPro" id="IPR001227">
    <property type="entry name" value="Ac_transferase_dom_sf"/>
</dbReference>
<sequence>MIDQRCPDPVHSADDIAVIGVACRFPGADGPEAFWDLLVNGRSAVRDVRDRWPGATGPARWGALLSSVDGFDPAFFGIGEREAALMDPRQRLLLELGWEVLENGRVPAHSVEGSALGVFVGTTWDDYAHIVHRTPSALRSGHAMTGLHRNMIANRLSYFLRATGPSITVDTGQSSSLVAVHLACESLRSGESGTALAAGVSLALLRASSTISDEWGALSPDGRCHTFDERANGYVRGEGGGAVLLKPLNRALADGDRVLGVIRGSAVATGAGATPTAPDPGTQTELLRAAHRRAGTEGQVQYVELHGTGTPVGDPVEATAVGAALGDLAAPLPVGSVKTNIGHLEGAAGIAGLIKVVLAVRYRTLPASLNFTTPNPAIDLPGLGLSVVTETKPWPRPDLPLVAGVSSFGMGGANCHVVVAEPPGGEAEVAATTAPVLAWPVSARSAEARTAAVARLRELDADPADVAWSLATTRAELDHRAVLVGDREISGRGDGSTLGFAFAGQGAQRVGMGLRLREVHPAYAAAFDEVCELACLDLLGAVRDGTDLDRTRTTQPALFAVEVALHRLLESWGLRPDVLVGHSVGEIAAAHVAGVLDLPDAVRLVTARGALMAELPEGGAMARVRASARDVTPLLRDDVVIAAVNGPDAVVIAGPA</sequence>
<accession>A0A290Z877</accession>
<dbReference type="InterPro" id="IPR016036">
    <property type="entry name" value="Malonyl_transacylase_ACP-bd"/>
</dbReference>
<dbReference type="Gene3D" id="3.40.47.10">
    <property type="match status" value="1"/>
</dbReference>
<dbReference type="SUPFAM" id="SSF53901">
    <property type="entry name" value="Thiolase-like"/>
    <property type="match status" value="1"/>
</dbReference>
<dbReference type="InterPro" id="IPR014031">
    <property type="entry name" value="Ketoacyl_synth_C"/>
</dbReference>
<dbReference type="Gene3D" id="3.40.366.10">
    <property type="entry name" value="Malonyl-Coenzyme A Acyl Carrier Protein, domain 2"/>
    <property type="match status" value="1"/>
</dbReference>
<dbReference type="AlphaFoldDB" id="A0A290Z877"/>
<protein>
    <recommendedName>
        <fullName evidence="3">Ketosynthase family 3 (KS3) domain-containing protein</fullName>
    </recommendedName>
</protein>
<feature type="domain" description="Ketosynthase family 3 (KS3)" evidence="3">
    <location>
        <begin position="13"/>
        <end position="421"/>
    </location>
</feature>
<dbReference type="InterPro" id="IPR020841">
    <property type="entry name" value="PKS_Beta-ketoAc_synthase_dom"/>
</dbReference>
<reference evidence="4" key="1">
    <citation type="submission" date="2017-09" db="EMBL/GenBank/DDBJ databases">
        <title>Complete Genome Sequence of ansamitocin-producing Bacterium Actinosynnema pretiosum X47.</title>
        <authorList>
            <person name="Cao G."/>
            <person name="Zong G."/>
            <person name="Zhong C."/>
            <person name="Fu J."/>
        </authorList>
    </citation>
    <scope>NUCLEOTIDE SEQUENCE [LARGE SCALE GENOMIC DNA]</scope>
    <source>
        <strain evidence="4">X47</strain>
    </source>
</reference>
<dbReference type="InterPro" id="IPR050091">
    <property type="entry name" value="PKS_NRPS_Biosynth_Enz"/>
</dbReference>
<dbReference type="PANTHER" id="PTHR43775">
    <property type="entry name" value="FATTY ACID SYNTHASE"/>
    <property type="match status" value="1"/>
</dbReference>
<gene>
    <name evidence="4" type="ORF">CNX65_19480</name>
</gene>
<evidence type="ECO:0000313" key="4">
    <source>
        <dbReference type="EMBL" id="ATE55194.1"/>
    </source>
</evidence>
<dbReference type="InterPro" id="IPR016035">
    <property type="entry name" value="Acyl_Trfase/lysoPLipase"/>
</dbReference>
<dbReference type="EMBL" id="CP023445">
    <property type="protein sequence ID" value="ATE55194.1"/>
    <property type="molecule type" value="Genomic_DNA"/>
</dbReference>
<dbReference type="Pfam" id="PF16197">
    <property type="entry name" value="KAsynt_C_assoc"/>
    <property type="match status" value="1"/>
</dbReference>
<dbReference type="InterPro" id="IPR032821">
    <property type="entry name" value="PKS_assoc"/>
</dbReference>
<dbReference type="PANTHER" id="PTHR43775:SF51">
    <property type="entry name" value="INACTIVE PHENOLPHTHIOCEROL SYNTHESIS POLYKETIDE SYNTHASE TYPE I PKS1-RELATED"/>
    <property type="match status" value="1"/>
</dbReference>
<dbReference type="CDD" id="cd00833">
    <property type="entry name" value="PKS"/>
    <property type="match status" value="1"/>
</dbReference>
<dbReference type="GO" id="GO:0004312">
    <property type="term" value="F:fatty acid synthase activity"/>
    <property type="evidence" value="ECO:0007669"/>
    <property type="project" value="TreeGrafter"/>
</dbReference>
<evidence type="ECO:0000313" key="5">
    <source>
        <dbReference type="Proteomes" id="UP000218505"/>
    </source>
</evidence>
<evidence type="ECO:0000259" key="3">
    <source>
        <dbReference type="PROSITE" id="PS52004"/>
    </source>
</evidence>
<dbReference type="Pfam" id="PF00109">
    <property type="entry name" value="ketoacyl-synt"/>
    <property type="match status" value="1"/>
</dbReference>
<dbReference type="RefSeq" id="WP_096495029.1">
    <property type="nucleotide sequence ID" value="NZ_CP023445.1"/>
</dbReference>
<name>A0A290Z877_9PSEU</name>
<dbReference type="SUPFAM" id="SSF55048">
    <property type="entry name" value="Probable ACP-binding domain of malonyl-CoA ACP transacylase"/>
    <property type="match status" value="1"/>
</dbReference>
<dbReference type="InterPro" id="IPR014043">
    <property type="entry name" value="Acyl_transferase_dom"/>
</dbReference>
<dbReference type="GO" id="GO:0006633">
    <property type="term" value="P:fatty acid biosynthetic process"/>
    <property type="evidence" value="ECO:0007669"/>
    <property type="project" value="TreeGrafter"/>
</dbReference>
<dbReference type="Proteomes" id="UP000218505">
    <property type="component" value="Chromosome"/>
</dbReference>
<dbReference type="Pfam" id="PF02801">
    <property type="entry name" value="Ketoacyl-synt_C"/>
    <property type="match status" value="1"/>
</dbReference>
<dbReference type="SMART" id="SM00825">
    <property type="entry name" value="PKS_KS"/>
    <property type="match status" value="1"/>
</dbReference>
<dbReference type="SMART" id="SM00827">
    <property type="entry name" value="PKS_AT"/>
    <property type="match status" value="1"/>
</dbReference>
<dbReference type="SUPFAM" id="SSF52151">
    <property type="entry name" value="FabD/lysophospholipase-like"/>
    <property type="match status" value="1"/>
</dbReference>
<dbReference type="PROSITE" id="PS52004">
    <property type="entry name" value="KS3_2"/>
    <property type="match status" value="1"/>
</dbReference>
<evidence type="ECO:0000256" key="2">
    <source>
        <dbReference type="ARBA" id="ARBA00023315"/>
    </source>
</evidence>
<keyword evidence="1" id="KW-0808">Transferase</keyword>
<organism evidence="4 5">
    <name type="scientific">Actinosynnema pretiosum</name>
    <dbReference type="NCBI Taxonomy" id="42197"/>
    <lineage>
        <taxon>Bacteria</taxon>
        <taxon>Bacillati</taxon>
        <taxon>Actinomycetota</taxon>
        <taxon>Actinomycetes</taxon>
        <taxon>Pseudonocardiales</taxon>
        <taxon>Pseudonocardiaceae</taxon>
        <taxon>Actinosynnema</taxon>
    </lineage>
</organism>